<feature type="compositionally biased region" description="Basic and acidic residues" evidence="1">
    <location>
        <begin position="471"/>
        <end position="491"/>
    </location>
</feature>
<feature type="compositionally biased region" description="Basic and acidic residues" evidence="1">
    <location>
        <begin position="382"/>
        <end position="391"/>
    </location>
</feature>
<keyword evidence="2" id="KW-1133">Transmembrane helix</keyword>
<protein>
    <submittedName>
        <fullName evidence="3">Uncharacterized protein</fullName>
    </submittedName>
</protein>
<proteinExistence type="predicted"/>
<dbReference type="AlphaFoldDB" id="A0A8X7MWS0"/>
<feature type="compositionally biased region" description="Polar residues" evidence="1">
    <location>
        <begin position="132"/>
        <end position="145"/>
    </location>
</feature>
<keyword evidence="4" id="KW-1185">Reference proteome</keyword>
<evidence type="ECO:0000313" key="3">
    <source>
        <dbReference type="EMBL" id="KAE8250095.1"/>
    </source>
</evidence>
<reference evidence="3" key="1">
    <citation type="submission" date="2016-04" db="EMBL/GenBank/DDBJ databases">
        <authorList>
            <person name="Nguyen H.D."/>
            <person name="Samba Siva P."/>
            <person name="Cullis J."/>
            <person name="Levesque C.A."/>
            <person name="Hambleton S."/>
        </authorList>
    </citation>
    <scope>NUCLEOTIDE SEQUENCE</scope>
    <source>
        <strain evidence="3">DAOMC 236426</strain>
    </source>
</reference>
<evidence type="ECO:0000313" key="4">
    <source>
        <dbReference type="Proteomes" id="UP000077684"/>
    </source>
</evidence>
<feature type="compositionally biased region" description="Polar residues" evidence="1">
    <location>
        <begin position="36"/>
        <end position="66"/>
    </location>
</feature>
<feature type="compositionally biased region" description="Low complexity" evidence="1">
    <location>
        <begin position="568"/>
        <end position="653"/>
    </location>
</feature>
<evidence type="ECO:0000256" key="2">
    <source>
        <dbReference type="SAM" id="Phobius"/>
    </source>
</evidence>
<dbReference type="Proteomes" id="UP000077684">
    <property type="component" value="Unassembled WGS sequence"/>
</dbReference>
<feature type="transmembrane region" description="Helical" evidence="2">
    <location>
        <begin position="536"/>
        <end position="556"/>
    </location>
</feature>
<feature type="compositionally biased region" description="Basic residues" evidence="1">
    <location>
        <begin position="213"/>
        <end position="225"/>
    </location>
</feature>
<feature type="region of interest" description="Disordered" evidence="1">
    <location>
        <begin position="211"/>
        <end position="231"/>
    </location>
</feature>
<gene>
    <name evidence="3" type="ORF">A4X06_0g2922</name>
</gene>
<feature type="region of interest" description="Disordered" evidence="1">
    <location>
        <begin position="377"/>
        <end position="408"/>
    </location>
</feature>
<evidence type="ECO:0000256" key="1">
    <source>
        <dbReference type="SAM" id="MobiDB-lite"/>
    </source>
</evidence>
<feature type="compositionally biased region" description="Basic and acidic residues" evidence="1">
    <location>
        <begin position="328"/>
        <end position="337"/>
    </location>
</feature>
<feature type="compositionally biased region" description="Basic residues" evidence="1">
    <location>
        <begin position="695"/>
        <end position="709"/>
    </location>
</feature>
<dbReference type="EMBL" id="LWDE02000247">
    <property type="protein sequence ID" value="KAE8250095.1"/>
    <property type="molecule type" value="Genomic_DNA"/>
</dbReference>
<feature type="compositionally biased region" description="Acidic residues" evidence="1">
    <location>
        <begin position="392"/>
        <end position="405"/>
    </location>
</feature>
<keyword evidence="2" id="KW-0812">Transmembrane</keyword>
<feature type="region of interest" description="Disordered" evidence="1">
    <location>
        <begin position="132"/>
        <end position="151"/>
    </location>
</feature>
<feature type="region of interest" description="Disordered" evidence="1">
    <location>
        <begin position="26"/>
        <end position="93"/>
    </location>
</feature>
<feature type="compositionally biased region" description="Basic and acidic residues" evidence="1">
    <location>
        <begin position="519"/>
        <end position="530"/>
    </location>
</feature>
<name>A0A8X7MWS0_9BASI</name>
<organism evidence="3 4">
    <name type="scientific">Tilletia controversa</name>
    <name type="common">dwarf bunt fungus</name>
    <dbReference type="NCBI Taxonomy" id="13291"/>
    <lineage>
        <taxon>Eukaryota</taxon>
        <taxon>Fungi</taxon>
        <taxon>Dikarya</taxon>
        <taxon>Basidiomycota</taxon>
        <taxon>Ustilaginomycotina</taxon>
        <taxon>Exobasidiomycetes</taxon>
        <taxon>Tilletiales</taxon>
        <taxon>Tilletiaceae</taxon>
        <taxon>Tilletia</taxon>
    </lineage>
</organism>
<reference evidence="3" key="2">
    <citation type="journal article" date="2019" name="IMA Fungus">
        <title>Genome sequencing and comparison of five Tilletia species to identify candidate genes for the detection of regulated species infecting wheat.</title>
        <authorList>
            <person name="Nguyen H.D.T."/>
            <person name="Sultana T."/>
            <person name="Kesanakurti P."/>
            <person name="Hambleton S."/>
        </authorList>
    </citation>
    <scope>NUCLEOTIDE SEQUENCE</scope>
    <source>
        <strain evidence="3">DAOMC 236426</strain>
    </source>
</reference>
<feature type="compositionally biased region" description="Basic residues" evidence="1">
    <location>
        <begin position="439"/>
        <end position="452"/>
    </location>
</feature>
<sequence>MSTFIPHEDVHTSSTSNLTCKAFQLQPAPRPKNALRKQTSNNSTLSRASSASKTCGSRSPVTTTNILVPADFRGGMPDTPDSPTDFLDGRKCGERPDDVKVSSTKFTERFSCVGIPEQEEVATTVDSSTLYAPTQAFPPSTTEPSDGNGKVQNRWRGALPYKSSPNAAQDGRYPPMGAEGIQIRIIRPDDSPASVTGPPIIEPTTNTACLKSKQPKRIPSHHQVKRRGDGWGGLRAPSSWFETSFVPGPLGTPTPSVVDEHERGSTGKRKSLLAKGSGAIANIASMEVPPLPGVPFLALGSKKKNQQRKEIPSGWIPSARSEDEVDVTEAKETRIRWAESPIRSGPHTMDGGKGDTSAGLSSTTVLLKGDDGLADRGTVVHFADKDHKPEREEEDEEEDDEDDDDERWKERLVLALQAAVRHAATAASDVRASFSLPKSKSKKAARGGRTHGRQNDQDGVPMSEVGLRYGQEQEHMDRPGKPWLHQERKGSQSDGDAASANLDGCSSGWSESQSARGKTKQDGNRQERSRRGWRQVVGWALLVLLLLALLSNIIVLNVKVLSKSTHDGQQQQPMGMGPSESAPSAPAPSIVTTAPVNAATTTPTANPTPTSTESTPAAGTSTSTPSGSTLGTSSSPSPSPSPSSSTAQALSPPTYAPVFSTLTPPGVAYIPASASNSAPPPSEPVSGTGAGAGMVRRRIRGRGGKAPSH</sequence>
<feature type="region of interest" description="Disordered" evidence="1">
    <location>
        <begin position="567"/>
        <end position="709"/>
    </location>
</feature>
<feature type="region of interest" description="Disordered" evidence="1">
    <location>
        <begin position="245"/>
        <end position="270"/>
    </location>
</feature>
<feature type="region of interest" description="Disordered" evidence="1">
    <location>
        <begin position="302"/>
        <end position="362"/>
    </location>
</feature>
<keyword evidence="2" id="KW-0472">Membrane</keyword>
<feature type="region of interest" description="Disordered" evidence="1">
    <location>
        <begin position="426"/>
        <end position="530"/>
    </location>
</feature>
<comment type="caution">
    <text evidence="3">The sequence shown here is derived from an EMBL/GenBank/DDBJ whole genome shotgun (WGS) entry which is preliminary data.</text>
</comment>
<accession>A0A8X7MWS0</accession>
<feature type="compositionally biased region" description="Polar residues" evidence="1">
    <location>
        <begin position="507"/>
        <end position="516"/>
    </location>
</feature>